<gene>
    <name evidence="2" type="ORF">CA13_11290</name>
</gene>
<dbReference type="AlphaFoldDB" id="A0A5C5YXH1"/>
<keyword evidence="1" id="KW-1133">Transmembrane helix</keyword>
<feature type="transmembrane region" description="Helical" evidence="1">
    <location>
        <begin position="27"/>
        <end position="44"/>
    </location>
</feature>
<keyword evidence="1" id="KW-0812">Transmembrane</keyword>
<sequence>MTNPYKPTILTPEIVAPVDERTSACRFAVASVYGLLNICLLLVAFTSTPPVFVLILFLCAAAPATMWAYLDSDIRGYPIRLWEILVLATVWPIGLLVYLKRTRPKRGFQLWVIHFFSIIGVFVAIIVLVSAIILALFIASVFTLGISFPAQG</sequence>
<keyword evidence="3" id="KW-1185">Reference proteome</keyword>
<evidence type="ECO:0000313" key="3">
    <source>
        <dbReference type="Proteomes" id="UP000315010"/>
    </source>
</evidence>
<accession>A0A5C5YXH1</accession>
<comment type="caution">
    <text evidence="2">The sequence shown here is derived from an EMBL/GenBank/DDBJ whole genome shotgun (WGS) entry which is preliminary data.</text>
</comment>
<keyword evidence="1" id="KW-0472">Membrane</keyword>
<feature type="transmembrane region" description="Helical" evidence="1">
    <location>
        <begin position="111"/>
        <end position="142"/>
    </location>
</feature>
<name>A0A5C5YXH1_9BACT</name>
<feature type="transmembrane region" description="Helical" evidence="1">
    <location>
        <begin position="51"/>
        <end position="69"/>
    </location>
</feature>
<reference evidence="2 3" key="1">
    <citation type="submission" date="2019-02" db="EMBL/GenBank/DDBJ databases">
        <title>Deep-cultivation of Planctomycetes and their phenomic and genomic characterization uncovers novel biology.</title>
        <authorList>
            <person name="Wiegand S."/>
            <person name="Jogler M."/>
            <person name="Boedeker C."/>
            <person name="Pinto D."/>
            <person name="Vollmers J."/>
            <person name="Rivas-Marin E."/>
            <person name="Kohn T."/>
            <person name="Peeters S.H."/>
            <person name="Heuer A."/>
            <person name="Rast P."/>
            <person name="Oberbeckmann S."/>
            <person name="Bunk B."/>
            <person name="Jeske O."/>
            <person name="Meyerdierks A."/>
            <person name="Storesund J.E."/>
            <person name="Kallscheuer N."/>
            <person name="Luecker S."/>
            <person name="Lage O.M."/>
            <person name="Pohl T."/>
            <person name="Merkel B.J."/>
            <person name="Hornburger P."/>
            <person name="Mueller R.-W."/>
            <person name="Bruemmer F."/>
            <person name="Labrenz M."/>
            <person name="Spormann A.M."/>
            <person name="Op Den Camp H."/>
            <person name="Overmann J."/>
            <person name="Amann R."/>
            <person name="Jetten M.S.M."/>
            <person name="Mascher T."/>
            <person name="Medema M.H."/>
            <person name="Devos D.P."/>
            <person name="Kaster A.-K."/>
            <person name="Ovreas L."/>
            <person name="Rohde M."/>
            <person name="Galperin M.Y."/>
            <person name="Jogler C."/>
        </authorList>
    </citation>
    <scope>NUCLEOTIDE SEQUENCE [LARGE SCALE GENOMIC DNA]</scope>
    <source>
        <strain evidence="2 3">CA13</strain>
    </source>
</reference>
<dbReference type="Proteomes" id="UP000315010">
    <property type="component" value="Unassembled WGS sequence"/>
</dbReference>
<organism evidence="2 3">
    <name type="scientific">Novipirellula herctigrandis</name>
    <dbReference type="NCBI Taxonomy" id="2527986"/>
    <lineage>
        <taxon>Bacteria</taxon>
        <taxon>Pseudomonadati</taxon>
        <taxon>Planctomycetota</taxon>
        <taxon>Planctomycetia</taxon>
        <taxon>Pirellulales</taxon>
        <taxon>Pirellulaceae</taxon>
        <taxon>Novipirellula</taxon>
    </lineage>
</organism>
<feature type="transmembrane region" description="Helical" evidence="1">
    <location>
        <begin position="81"/>
        <end position="99"/>
    </location>
</feature>
<proteinExistence type="predicted"/>
<evidence type="ECO:0000313" key="2">
    <source>
        <dbReference type="EMBL" id="TWT79722.1"/>
    </source>
</evidence>
<evidence type="ECO:0000256" key="1">
    <source>
        <dbReference type="SAM" id="Phobius"/>
    </source>
</evidence>
<dbReference type="RefSeq" id="WP_146394877.1">
    <property type="nucleotide sequence ID" value="NZ_SJPJ01000001.1"/>
</dbReference>
<dbReference type="EMBL" id="SJPJ01000001">
    <property type="protein sequence ID" value="TWT79722.1"/>
    <property type="molecule type" value="Genomic_DNA"/>
</dbReference>
<protein>
    <submittedName>
        <fullName evidence="2">Uncharacterized protein</fullName>
    </submittedName>
</protein>